<feature type="transmembrane region" description="Helical" evidence="6">
    <location>
        <begin position="188"/>
        <end position="208"/>
    </location>
</feature>
<evidence type="ECO:0000256" key="6">
    <source>
        <dbReference type="SAM" id="Phobius"/>
    </source>
</evidence>
<evidence type="ECO:0000313" key="8">
    <source>
        <dbReference type="EMBL" id="MBQ0933436.1"/>
    </source>
</evidence>
<organism evidence="8 9">
    <name type="scientific">Ideonella alba</name>
    <dbReference type="NCBI Taxonomy" id="2824118"/>
    <lineage>
        <taxon>Bacteria</taxon>
        <taxon>Pseudomonadati</taxon>
        <taxon>Pseudomonadota</taxon>
        <taxon>Betaproteobacteria</taxon>
        <taxon>Burkholderiales</taxon>
        <taxon>Sphaerotilaceae</taxon>
        <taxon>Ideonella</taxon>
    </lineage>
</organism>
<dbReference type="Proteomes" id="UP000676246">
    <property type="component" value="Unassembled WGS sequence"/>
</dbReference>
<dbReference type="RefSeq" id="WP_210857103.1">
    <property type="nucleotide sequence ID" value="NZ_JAGQDD010000029.1"/>
</dbReference>
<evidence type="ECO:0000259" key="7">
    <source>
        <dbReference type="PROSITE" id="PS50111"/>
    </source>
</evidence>
<reference evidence="8 9" key="1">
    <citation type="submission" date="2021-04" db="EMBL/GenBank/DDBJ databases">
        <title>The genome sequence of Ideonella sp. 3Y2.</title>
        <authorList>
            <person name="Liu Y."/>
        </authorList>
    </citation>
    <scope>NUCLEOTIDE SEQUENCE [LARGE SCALE GENOMIC DNA]</scope>
    <source>
        <strain evidence="8 9">3Y2</strain>
    </source>
</reference>
<keyword evidence="2" id="KW-0488">Methylation</keyword>
<dbReference type="InterPro" id="IPR004090">
    <property type="entry name" value="Chemotax_Me-accpt_rcpt"/>
</dbReference>
<accession>A0A941BGX0</accession>
<dbReference type="InterPro" id="IPR047347">
    <property type="entry name" value="YvaQ-like_sensor"/>
</dbReference>
<keyword evidence="6" id="KW-0812">Transmembrane</keyword>
<dbReference type="Gene3D" id="1.10.287.950">
    <property type="entry name" value="Methyl-accepting chemotaxis protein"/>
    <property type="match status" value="1"/>
</dbReference>
<dbReference type="FunFam" id="1.10.287.950:FF:000001">
    <property type="entry name" value="Methyl-accepting chemotaxis sensory transducer"/>
    <property type="match status" value="1"/>
</dbReference>
<protein>
    <submittedName>
        <fullName evidence="8">MCP four helix bundle domain-containing protein</fullName>
    </submittedName>
</protein>
<comment type="caution">
    <text evidence="8">The sequence shown here is derived from an EMBL/GenBank/DDBJ whole genome shotgun (WGS) entry which is preliminary data.</text>
</comment>
<evidence type="ECO:0000256" key="1">
    <source>
        <dbReference type="ARBA" id="ARBA00004370"/>
    </source>
</evidence>
<proteinExistence type="inferred from homology"/>
<evidence type="ECO:0000256" key="2">
    <source>
        <dbReference type="ARBA" id="ARBA00022481"/>
    </source>
</evidence>
<sequence>MKTRTLLLYSFGALAALVLITALLGLRTAANTSDAFDRYVHGPAERMALANKALDATNARAIAARNLVLVTDPQRLQAEKLAVNKAHAEVQTQLTELRKRAEQATDPKVRQLVDAILAIEAKYGPVALDIVAKATNGERDAAIAKMNAECQPLLDALMKAGDEYLAYAAQRGEQDTQQAQDSYATARAILLSALLVAIATAVGLGIFIPRRLMRSLGAEPDVLGNAAQRIAEGDLSPIEGAGVAPSGSVLASMGAMRQSLATIVSQVRSGSDSVATASSQIAQGNQDLSGRTEQQASALQQTASSMEQLGSTVRQNAESAQQANQLARAAAGVAQQGGTVVGEVVTTMQNISESSRKIGDIIGVIDGIAFQTNILALNAAVEAARAGEQGRGFAVVAGEVRSLAQRSAEAAKEIKGLITRNVEQVEQGTTLVGQAGETMAQIVGSIQRVSDIVSEISSASAEQSSGIQQVGLAVGQMDQSTQQNAALVEESAAAAESLRKQAQQLVEAVSVFKV</sequence>
<dbReference type="SUPFAM" id="SSF58104">
    <property type="entry name" value="Methyl-accepting chemotaxis protein (MCP) signaling domain"/>
    <property type="match status" value="1"/>
</dbReference>
<comment type="subcellular location">
    <subcellularLocation>
        <location evidence="1">Membrane</location>
    </subcellularLocation>
</comment>
<dbReference type="EMBL" id="JAGQDD010000029">
    <property type="protein sequence ID" value="MBQ0933436.1"/>
    <property type="molecule type" value="Genomic_DNA"/>
</dbReference>
<evidence type="ECO:0000256" key="5">
    <source>
        <dbReference type="SAM" id="MobiDB-lite"/>
    </source>
</evidence>
<dbReference type="CDD" id="cd19411">
    <property type="entry name" value="MCP2201-like_sensor"/>
    <property type="match status" value="1"/>
</dbReference>
<dbReference type="InterPro" id="IPR004089">
    <property type="entry name" value="MCPsignal_dom"/>
</dbReference>
<dbReference type="CDD" id="cd11386">
    <property type="entry name" value="MCP_signal"/>
    <property type="match status" value="1"/>
</dbReference>
<feature type="domain" description="Methyl-accepting transducer" evidence="7">
    <location>
        <begin position="270"/>
        <end position="499"/>
    </location>
</feature>
<dbReference type="AlphaFoldDB" id="A0A941BGX0"/>
<keyword evidence="6" id="KW-0472">Membrane</keyword>
<dbReference type="GO" id="GO:0005886">
    <property type="term" value="C:plasma membrane"/>
    <property type="evidence" value="ECO:0007669"/>
    <property type="project" value="TreeGrafter"/>
</dbReference>
<feature type="compositionally biased region" description="Polar residues" evidence="5">
    <location>
        <begin position="275"/>
        <end position="293"/>
    </location>
</feature>
<dbReference type="SMART" id="SM00283">
    <property type="entry name" value="MA"/>
    <property type="match status" value="1"/>
</dbReference>
<dbReference type="Pfam" id="PF12729">
    <property type="entry name" value="4HB_MCP_1"/>
    <property type="match status" value="1"/>
</dbReference>
<dbReference type="GO" id="GO:0006935">
    <property type="term" value="P:chemotaxis"/>
    <property type="evidence" value="ECO:0007669"/>
    <property type="project" value="InterPro"/>
</dbReference>
<evidence type="ECO:0000313" key="9">
    <source>
        <dbReference type="Proteomes" id="UP000676246"/>
    </source>
</evidence>
<feature type="region of interest" description="Disordered" evidence="5">
    <location>
        <begin position="275"/>
        <end position="317"/>
    </location>
</feature>
<comment type="similarity">
    <text evidence="3">Belongs to the methyl-accepting chemotaxis (MCP) protein family.</text>
</comment>
<dbReference type="GO" id="GO:0004888">
    <property type="term" value="F:transmembrane signaling receptor activity"/>
    <property type="evidence" value="ECO:0007669"/>
    <property type="project" value="InterPro"/>
</dbReference>
<feature type="compositionally biased region" description="Polar residues" evidence="5">
    <location>
        <begin position="306"/>
        <end position="317"/>
    </location>
</feature>
<dbReference type="PANTHER" id="PTHR43531:SF14">
    <property type="entry name" value="METHYL-ACCEPTING CHEMOTAXIS PROTEIN I-RELATED"/>
    <property type="match status" value="1"/>
</dbReference>
<gene>
    <name evidence="8" type="ORF">KAK03_23420</name>
</gene>
<dbReference type="PRINTS" id="PR00260">
    <property type="entry name" value="CHEMTRNSDUCR"/>
</dbReference>
<dbReference type="InterPro" id="IPR051310">
    <property type="entry name" value="MCP_chemotaxis"/>
</dbReference>
<evidence type="ECO:0000256" key="4">
    <source>
        <dbReference type="PROSITE-ProRule" id="PRU00284"/>
    </source>
</evidence>
<feature type="compositionally biased region" description="Low complexity" evidence="5">
    <location>
        <begin position="294"/>
        <end position="305"/>
    </location>
</feature>
<keyword evidence="6" id="KW-1133">Transmembrane helix</keyword>
<dbReference type="PROSITE" id="PS50111">
    <property type="entry name" value="CHEMOTAXIS_TRANSDUC_2"/>
    <property type="match status" value="1"/>
</dbReference>
<dbReference type="PANTHER" id="PTHR43531">
    <property type="entry name" value="PROTEIN ICFG"/>
    <property type="match status" value="1"/>
</dbReference>
<dbReference type="InterPro" id="IPR024478">
    <property type="entry name" value="HlyB_4HB_MCP"/>
</dbReference>
<dbReference type="Pfam" id="PF00015">
    <property type="entry name" value="MCPsignal"/>
    <property type="match status" value="1"/>
</dbReference>
<name>A0A941BGX0_9BURK</name>
<keyword evidence="9" id="KW-1185">Reference proteome</keyword>
<keyword evidence="4" id="KW-0807">Transducer</keyword>
<evidence type="ECO:0000256" key="3">
    <source>
        <dbReference type="ARBA" id="ARBA00029447"/>
    </source>
</evidence>
<dbReference type="GO" id="GO:0007165">
    <property type="term" value="P:signal transduction"/>
    <property type="evidence" value="ECO:0007669"/>
    <property type="project" value="UniProtKB-KW"/>
</dbReference>